<evidence type="ECO:0000313" key="1">
    <source>
        <dbReference type="EMBL" id="MBB6363314.1"/>
    </source>
</evidence>
<accession>A0AAW3VFX0</accession>
<dbReference type="Proteomes" id="UP000548425">
    <property type="component" value="Unassembled WGS sequence"/>
</dbReference>
<name>A0AAW3VFX0_ACILW</name>
<reference evidence="1 2" key="1">
    <citation type="submission" date="2020-08" db="EMBL/GenBank/DDBJ databases">
        <title>Functional genomics of gut bacteria from endangered species of beetles.</title>
        <authorList>
            <person name="Carlos-Shanley C."/>
        </authorList>
    </citation>
    <scope>NUCLEOTIDE SEQUENCE [LARGE SCALE GENOMIC DNA]</scope>
    <source>
        <strain evidence="1 2">S00127</strain>
    </source>
</reference>
<proteinExistence type="predicted"/>
<comment type="caution">
    <text evidence="1">The sequence shown here is derived from an EMBL/GenBank/DDBJ whole genome shotgun (WGS) entry which is preliminary data.</text>
</comment>
<gene>
    <name evidence="1" type="ORF">HNP34_001446</name>
</gene>
<dbReference type="AlphaFoldDB" id="A0AAW3VFX0"/>
<evidence type="ECO:0000313" key="2">
    <source>
        <dbReference type="Proteomes" id="UP000548425"/>
    </source>
</evidence>
<protein>
    <submittedName>
        <fullName evidence="1">Uncharacterized protein</fullName>
    </submittedName>
</protein>
<sequence>MNNPTSNKKMHPWLHFLVELLSVRAGFHIKQSSQYQSKDQHRA</sequence>
<organism evidence="1 2">
    <name type="scientific">Acinetobacter lwoffii</name>
    <dbReference type="NCBI Taxonomy" id="28090"/>
    <lineage>
        <taxon>Bacteria</taxon>
        <taxon>Pseudomonadati</taxon>
        <taxon>Pseudomonadota</taxon>
        <taxon>Gammaproteobacteria</taxon>
        <taxon>Moraxellales</taxon>
        <taxon>Moraxellaceae</taxon>
        <taxon>Acinetobacter</taxon>
    </lineage>
</organism>
<dbReference type="EMBL" id="JACHLA010000005">
    <property type="protein sequence ID" value="MBB6363314.1"/>
    <property type="molecule type" value="Genomic_DNA"/>
</dbReference>